<dbReference type="Pfam" id="PF13193">
    <property type="entry name" value="AMP-binding_C"/>
    <property type="match status" value="1"/>
</dbReference>
<feature type="compositionally biased region" description="Basic and acidic residues" evidence="3">
    <location>
        <begin position="382"/>
        <end position="400"/>
    </location>
</feature>
<dbReference type="Gene3D" id="1.10.1200.10">
    <property type="entry name" value="ACP-like"/>
    <property type="match status" value="1"/>
</dbReference>
<keyword evidence="2" id="KW-0408">Iron</keyword>
<dbReference type="SUPFAM" id="SSF52777">
    <property type="entry name" value="CoA-dependent acyltransferases"/>
    <property type="match status" value="1"/>
</dbReference>
<dbReference type="Gene3D" id="3.30.300.30">
    <property type="match status" value="1"/>
</dbReference>
<feature type="compositionally biased region" description="Low complexity" evidence="3">
    <location>
        <begin position="883"/>
        <end position="896"/>
    </location>
</feature>
<dbReference type="Gene3D" id="3.30.559.30">
    <property type="entry name" value="Nonribosomal peptide synthetase, condensation domain"/>
    <property type="match status" value="1"/>
</dbReference>
<dbReference type="RefSeq" id="WP_275310071.1">
    <property type="nucleotide sequence ID" value="NZ_CP095749.1"/>
</dbReference>
<dbReference type="PANTHER" id="PTHR45527:SF1">
    <property type="entry name" value="FATTY ACID SYNTHASE"/>
    <property type="match status" value="1"/>
</dbReference>
<dbReference type="InterPro" id="IPR036736">
    <property type="entry name" value="ACP-like_sf"/>
</dbReference>
<dbReference type="Gene3D" id="3.40.50.12780">
    <property type="entry name" value="N-terminal domain of ligase-like"/>
    <property type="match status" value="1"/>
</dbReference>
<dbReference type="PROSITE" id="PS00455">
    <property type="entry name" value="AMP_BINDING"/>
    <property type="match status" value="1"/>
</dbReference>
<dbReference type="InterPro" id="IPR042098">
    <property type="entry name" value="TauD-like_sf"/>
</dbReference>
<evidence type="ECO:0000313" key="5">
    <source>
        <dbReference type="EMBL" id="WEB43758.1"/>
    </source>
</evidence>
<dbReference type="Proteomes" id="UP001218629">
    <property type="component" value="Chromosome"/>
</dbReference>
<dbReference type="InterPro" id="IPR009081">
    <property type="entry name" value="PP-bd_ACP"/>
</dbReference>
<organism evidence="5 6">
    <name type="scientific">Streptomyces yunnanensis</name>
    <dbReference type="NCBI Taxonomy" id="156453"/>
    <lineage>
        <taxon>Bacteria</taxon>
        <taxon>Bacillati</taxon>
        <taxon>Actinomycetota</taxon>
        <taxon>Actinomycetes</taxon>
        <taxon>Kitasatosporales</taxon>
        <taxon>Streptomycetaceae</taxon>
        <taxon>Streptomyces</taxon>
    </lineage>
</organism>
<dbReference type="InterPro" id="IPR025110">
    <property type="entry name" value="AMP-bd_C"/>
</dbReference>
<dbReference type="NCBIfam" id="TIGR01733">
    <property type="entry name" value="AA-adenyl-dom"/>
    <property type="match status" value="1"/>
</dbReference>
<dbReference type="EMBL" id="CP095749">
    <property type="protein sequence ID" value="WEB43758.1"/>
    <property type="molecule type" value="Genomic_DNA"/>
</dbReference>
<keyword evidence="6" id="KW-1185">Reference proteome</keyword>
<keyword evidence="1" id="KW-0560">Oxidoreductase</keyword>
<dbReference type="Pfam" id="PF00501">
    <property type="entry name" value="AMP-binding"/>
    <property type="match status" value="1"/>
</dbReference>
<dbReference type="SUPFAM" id="SSF56801">
    <property type="entry name" value="Acetyl-CoA synthetase-like"/>
    <property type="match status" value="1"/>
</dbReference>
<dbReference type="InterPro" id="IPR010071">
    <property type="entry name" value="AA_adenyl_dom"/>
</dbReference>
<evidence type="ECO:0000256" key="1">
    <source>
        <dbReference type="ARBA" id="ARBA00023002"/>
    </source>
</evidence>
<dbReference type="Gene3D" id="3.60.130.10">
    <property type="entry name" value="Clavaminate synthase-like"/>
    <property type="match status" value="1"/>
</dbReference>
<dbReference type="InterPro" id="IPR045851">
    <property type="entry name" value="AMP-bd_C_sf"/>
</dbReference>
<accession>A0ABY8AG36</accession>
<feature type="compositionally biased region" description="Low complexity" evidence="3">
    <location>
        <begin position="867"/>
        <end position="876"/>
    </location>
</feature>
<dbReference type="PROSITE" id="PS50075">
    <property type="entry name" value="CARRIER"/>
    <property type="match status" value="1"/>
</dbReference>
<dbReference type="InterPro" id="IPR020845">
    <property type="entry name" value="AMP-binding_CS"/>
</dbReference>
<evidence type="ECO:0000256" key="2">
    <source>
        <dbReference type="ARBA" id="ARBA00023004"/>
    </source>
</evidence>
<dbReference type="InterPro" id="IPR042099">
    <property type="entry name" value="ANL_N_sf"/>
</dbReference>
<protein>
    <submittedName>
        <fullName evidence="5">Amino acid adenylation domain-containing protein</fullName>
    </submittedName>
</protein>
<dbReference type="InterPro" id="IPR000873">
    <property type="entry name" value="AMP-dep_synth/lig_dom"/>
</dbReference>
<dbReference type="SUPFAM" id="SSF47336">
    <property type="entry name" value="ACP-like"/>
    <property type="match status" value="1"/>
</dbReference>
<reference evidence="5 6" key="1">
    <citation type="submission" date="2022-03" db="EMBL/GenBank/DDBJ databases">
        <title>Streptomyces yunnanensis P86,complete genome.</title>
        <authorList>
            <person name="Chen S."/>
            <person name="Zhang Q."/>
        </authorList>
    </citation>
    <scope>NUCLEOTIDE SEQUENCE [LARGE SCALE GENOMIC DNA]</scope>
    <source>
        <strain evidence="5 6">P86</strain>
    </source>
</reference>
<dbReference type="Pfam" id="PF02668">
    <property type="entry name" value="TauD"/>
    <property type="match status" value="1"/>
</dbReference>
<dbReference type="InterPro" id="IPR003819">
    <property type="entry name" value="TauD/TfdA-like"/>
</dbReference>
<dbReference type="PANTHER" id="PTHR45527">
    <property type="entry name" value="NONRIBOSOMAL PEPTIDE SYNTHETASE"/>
    <property type="match status" value="1"/>
</dbReference>
<feature type="region of interest" description="Disordered" evidence="3">
    <location>
        <begin position="858"/>
        <end position="896"/>
    </location>
</feature>
<evidence type="ECO:0000259" key="4">
    <source>
        <dbReference type="PROSITE" id="PS50075"/>
    </source>
</evidence>
<dbReference type="Pfam" id="PF00550">
    <property type="entry name" value="PP-binding"/>
    <property type="match status" value="1"/>
</dbReference>
<evidence type="ECO:0000256" key="3">
    <source>
        <dbReference type="SAM" id="MobiDB-lite"/>
    </source>
</evidence>
<evidence type="ECO:0000313" key="6">
    <source>
        <dbReference type="Proteomes" id="UP001218629"/>
    </source>
</evidence>
<dbReference type="SUPFAM" id="SSF51197">
    <property type="entry name" value="Clavaminate synthase-like"/>
    <property type="match status" value="1"/>
</dbReference>
<name>A0ABY8AG36_9ACTN</name>
<feature type="region of interest" description="Disordered" evidence="3">
    <location>
        <begin position="382"/>
        <end position="402"/>
    </location>
</feature>
<proteinExistence type="predicted"/>
<dbReference type="CDD" id="cd05930">
    <property type="entry name" value="A_NRPS"/>
    <property type="match status" value="1"/>
</dbReference>
<sequence length="1230" mass="131835">MGIPTDAGPDRESGIVTAIPWWRTAPRQDALPTTEYACLVPAGTVEGLTGLAERLRVGFGSVLLAAHAKVLAALTGESDVLTGYAAPGGDGQPLPHRLPVTDGSWRKLVLTVHQTVRGEQRNPAAEAGAAAPEYEVVLDLSALDAATGVAGRVPDGGLADGRPLPAPLVLRIAVTPAPHGGLRLRLTGRGDVLDLPYAQRIAGYLLTALTLMTGDDTAGHHCGRLLSPDELAHQIDGLAGPVRDLPDRRMHELFEERVRQHPDLIAAVHDGTEWTYGEVNRRANRIAHALLDRGLRPEDVVAVVTERNLGWLAAALGVFKAGGVYLPVEPHFPASRIAAMLGRSECRFVLTEPGSTGNLDQALTGLGEPPRLLIADLVTEARPEGRDDTAPVEREHRETDPGVPVSAGQLAYVYFTSGSTGEPKGAMCEHAGMLNHLLAKIEDLEIGPGQTVAQTAPQCFDISLWQLVSGLLVGARTLIIGQKEVLDVRRCVDTLVEGEVEVLQVVPSYLEVMLTYLEEHPRSLGRLRSVSATGEALKKELVERWFAAYPDIRLVNAYGLTETSDDTNHEVMERVPGRDRVPLGSAVRNVRVYVVDEHLEPVPLGAPGEIVFSGVCVGRGYINDPERTAAAFGTDPHRPGERLYRSGDIGRWLPEGTLEFLGRRDAQTKIRGFRIEIGEIENHLLRVPGVRDSAVVVAESPDREKHLVAFYAADVPLDADAIRQALADTLPPYMVPGIYRHRDALPLTGNGKIDKKALTRDGTTLIAATAATASPEGPLSAGPVGDDAPRTATEQRLARIWAQVLSLPVTEITRNHHFFASGGTSLSAVRLGIALGGPVTLQDIVDHPVLAELASAMDERDEKAPQEGEAAPPAGAHTPQDQGTTAPTWSPAAPAATGAGELGLELAPGKPPVLRVTEDVAPGRLADWTGERRAALEAALLEHGAVLIRGLGVRDAAALGSIGERLSGSVPAEREAFARRRPLGGRVLSSLEWPADQPMCMHHELSYGLEFPRLLTIGCFTAPATGGVTGLADAQAVLAGLPQPLVERFTDHGWSLLRSYNDLVGVGWQEALAAADRAAAEAYCRANGTAFAWQPDGGLHTTQRRSAVIRHPLTGRPVWFNQIAFLNEWTMDPAVREYLVMQFGEQGLPFNTCFGDGSPIDRDTIATINEVYEAATLREPWQAGDVLLVDNIRMAHSREPYEGQREVGMVLGAPVRLADCSPTHQPVAIP</sequence>
<feature type="domain" description="Carrier" evidence="4">
    <location>
        <begin position="788"/>
        <end position="861"/>
    </location>
</feature>
<gene>
    <name evidence="5" type="ORF">MOV08_33775</name>
</gene>